<evidence type="ECO:0000256" key="1">
    <source>
        <dbReference type="SAM" id="MobiDB-lite"/>
    </source>
</evidence>
<evidence type="ECO:0000313" key="2">
    <source>
        <dbReference type="EMBL" id="RPD63662.1"/>
    </source>
</evidence>
<dbReference type="EMBL" id="ML122255">
    <property type="protein sequence ID" value="RPD63662.1"/>
    <property type="molecule type" value="Genomic_DNA"/>
</dbReference>
<gene>
    <name evidence="2" type="ORF">L227DRAFT_357977</name>
</gene>
<feature type="region of interest" description="Disordered" evidence="1">
    <location>
        <begin position="74"/>
        <end position="125"/>
    </location>
</feature>
<evidence type="ECO:0000313" key="3">
    <source>
        <dbReference type="Proteomes" id="UP000313359"/>
    </source>
</evidence>
<organism evidence="2 3">
    <name type="scientific">Lentinus tigrinus ALCF2SS1-6</name>
    <dbReference type="NCBI Taxonomy" id="1328759"/>
    <lineage>
        <taxon>Eukaryota</taxon>
        <taxon>Fungi</taxon>
        <taxon>Dikarya</taxon>
        <taxon>Basidiomycota</taxon>
        <taxon>Agaricomycotina</taxon>
        <taxon>Agaricomycetes</taxon>
        <taxon>Polyporales</taxon>
        <taxon>Polyporaceae</taxon>
        <taxon>Lentinus</taxon>
    </lineage>
</organism>
<feature type="compositionally biased region" description="Basic and acidic residues" evidence="1">
    <location>
        <begin position="79"/>
        <end position="90"/>
    </location>
</feature>
<sequence>MRMQIFLTGKAAGARGRVAQMQMQRRGTPSLSRLRPCCDDVIDHGPCPLNIFSCAPPTARLGFGPRLPPLSRWAVSGPRSERRGCPLERRHKDKSQRGSMGRSGTTDRRLFFPCVSDPTQRPGIRKSQQLETLLRRNNSQHCDRDTSHDLSPGTIVASGAQAEAEAGRSAQDPSTEQGCRQALGS</sequence>
<feature type="compositionally biased region" description="Polar residues" evidence="1">
    <location>
        <begin position="171"/>
        <end position="185"/>
    </location>
</feature>
<dbReference type="Proteomes" id="UP000313359">
    <property type="component" value="Unassembled WGS sequence"/>
</dbReference>
<reference evidence="2" key="1">
    <citation type="journal article" date="2018" name="Genome Biol. Evol.">
        <title>Genomics and development of Lentinus tigrinus, a white-rot wood-decaying mushroom with dimorphic fruiting bodies.</title>
        <authorList>
            <person name="Wu B."/>
            <person name="Xu Z."/>
            <person name="Knudson A."/>
            <person name="Carlson A."/>
            <person name="Chen N."/>
            <person name="Kovaka S."/>
            <person name="LaButti K."/>
            <person name="Lipzen A."/>
            <person name="Pennachio C."/>
            <person name="Riley R."/>
            <person name="Schakwitz W."/>
            <person name="Umezawa K."/>
            <person name="Ohm R.A."/>
            <person name="Grigoriev I.V."/>
            <person name="Nagy L.G."/>
            <person name="Gibbons J."/>
            <person name="Hibbett D."/>
        </authorList>
    </citation>
    <scope>NUCLEOTIDE SEQUENCE [LARGE SCALE GENOMIC DNA]</scope>
    <source>
        <strain evidence="2">ALCF2SS1-6</strain>
    </source>
</reference>
<protein>
    <submittedName>
        <fullName evidence="2">Uncharacterized protein</fullName>
    </submittedName>
</protein>
<dbReference type="AlphaFoldDB" id="A0A5C2SIT3"/>
<keyword evidence="3" id="KW-1185">Reference proteome</keyword>
<feature type="region of interest" description="Disordered" evidence="1">
    <location>
        <begin position="160"/>
        <end position="185"/>
    </location>
</feature>
<accession>A0A5C2SIT3</accession>
<name>A0A5C2SIT3_9APHY</name>
<proteinExistence type="predicted"/>